<keyword evidence="8" id="KW-0472">Membrane</keyword>
<dbReference type="GO" id="GO:0001895">
    <property type="term" value="P:retina homeostasis"/>
    <property type="evidence" value="ECO:0007669"/>
    <property type="project" value="Ensembl"/>
</dbReference>
<dbReference type="GO" id="GO:0052884">
    <property type="term" value="F:all-trans-retinyl-palmitate hydrolase, 11-cis retinol forming activity"/>
    <property type="evidence" value="ECO:0007669"/>
    <property type="project" value="Ensembl"/>
</dbReference>
<gene>
    <name evidence="23" type="primary">RPE65</name>
</gene>
<keyword evidence="7 21" id="KW-0408">Iron</keyword>
<feature type="binding site" evidence="21">
    <location>
        <position position="189"/>
    </location>
    <ligand>
        <name>Fe cation</name>
        <dbReference type="ChEBI" id="CHEBI:24875"/>
        <note>catalytic</note>
    </ligand>
</feature>
<dbReference type="GO" id="GO:0046872">
    <property type="term" value="F:metal ion binding"/>
    <property type="evidence" value="ECO:0007669"/>
    <property type="project" value="UniProtKB-KW"/>
</dbReference>
<protein>
    <recommendedName>
        <fullName evidence="17">Retinoid isomerohydrolase</fullName>
        <ecNumber evidence="16">3.1.1.64</ecNumber>
        <ecNumber evidence="15">5.3.3.22</ecNumber>
    </recommendedName>
    <alternativeName>
        <fullName evidence="18">Lutein isomerase</fullName>
    </alternativeName>
    <alternativeName>
        <fullName evidence="19">Meso-zeaxanthin isomerase</fullName>
    </alternativeName>
</protein>
<keyword evidence="12" id="KW-0844">Vision</keyword>
<dbReference type="Proteomes" id="UP000694392">
    <property type="component" value="Unplaced"/>
</dbReference>
<dbReference type="OMA" id="VHHPFDG"/>
<evidence type="ECO:0000256" key="2">
    <source>
        <dbReference type="ARBA" id="ARBA00006787"/>
    </source>
</evidence>
<feature type="binding site" evidence="21">
    <location>
        <position position="525"/>
    </location>
    <ligand>
        <name>Fe cation</name>
        <dbReference type="ChEBI" id="CHEBI:24875"/>
        <note>catalytic</note>
    </ligand>
</feature>
<comment type="catalytic activity">
    <reaction evidence="20">
        <text>all-trans-retinyl hexadecanoate + H2O = 11-cis-retinol + hexadecanoate + H(+)</text>
        <dbReference type="Rhea" id="RHEA:31775"/>
        <dbReference type="ChEBI" id="CHEBI:7896"/>
        <dbReference type="ChEBI" id="CHEBI:15377"/>
        <dbReference type="ChEBI" id="CHEBI:15378"/>
        <dbReference type="ChEBI" id="CHEBI:16302"/>
        <dbReference type="ChEBI" id="CHEBI:17616"/>
        <dbReference type="EC" id="3.1.1.64"/>
    </reaction>
</comment>
<dbReference type="PANTHER" id="PTHR10543:SF57">
    <property type="entry name" value="RETINOID ISOMEROHYDROLASE"/>
    <property type="match status" value="1"/>
</dbReference>
<evidence type="ECO:0000256" key="22">
    <source>
        <dbReference type="RuleBase" id="RU003799"/>
    </source>
</evidence>
<evidence type="ECO:0000256" key="3">
    <source>
        <dbReference type="ARBA" id="ARBA00022475"/>
    </source>
</evidence>
<evidence type="ECO:0000256" key="5">
    <source>
        <dbReference type="ARBA" id="ARBA00022723"/>
    </source>
</evidence>
<comment type="similarity">
    <text evidence="2 22">Belongs to the carotenoid oxygenase family.</text>
</comment>
<keyword evidence="4" id="KW-0716">Sensory transduction</keyword>
<dbReference type="GO" id="GO:0050908">
    <property type="term" value="P:detection of light stimulus involved in visual perception"/>
    <property type="evidence" value="ECO:0007669"/>
    <property type="project" value="Ensembl"/>
</dbReference>
<evidence type="ECO:0000256" key="21">
    <source>
        <dbReference type="PIRSR" id="PIRSR604294-1"/>
    </source>
</evidence>
<evidence type="ECO:0000256" key="4">
    <source>
        <dbReference type="ARBA" id="ARBA00022606"/>
    </source>
</evidence>
<dbReference type="InterPro" id="IPR004294">
    <property type="entry name" value="Carotenoid_Oase"/>
</dbReference>
<evidence type="ECO:0000256" key="10">
    <source>
        <dbReference type="ARBA" id="ARBA00023235"/>
    </source>
</evidence>
<evidence type="ECO:0000256" key="12">
    <source>
        <dbReference type="ARBA" id="ARBA00023305"/>
    </source>
</evidence>
<dbReference type="GO" id="GO:0050251">
    <property type="term" value="F:retinol isomerase activity"/>
    <property type="evidence" value="ECO:0007669"/>
    <property type="project" value="TreeGrafter"/>
</dbReference>
<dbReference type="GO" id="GO:0003834">
    <property type="term" value="F:beta-carotene 15,15'-dioxygenase activity"/>
    <property type="evidence" value="ECO:0007669"/>
    <property type="project" value="TreeGrafter"/>
</dbReference>
<evidence type="ECO:0000256" key="17">
    <source>
        <dbReference type="ARBA" id="ARBA00040820"/>
    </source>
</evidence>
<evidence type="ECO:0000313" key="24">
    <source>
        <dbReference type="Proteomes" id="UP000694392"/>
    </source>
</evidence>
<feature type="binding site" evidence="21">
    <location>
        <position position="250"/>
    </location>
    <ligand>
        <name>Fe cation</name>
        <dbReference type="ChEBI" id="CHEBI:24875"/>
        <note>catalytic</note>
    </ligand>
</feature>
<evidence type="ECO:0000256" key="7">
    <source>
        <dbReference type="ARBA" id="ARBA00023004"/>
    </source>
</evidence>
<evidence type="ECO:0000256" key="19">
    <source>
        <dbReference type="ARBA" id="ARBA00042900"/>
    </source>
</evidence>
<dbReference type="EC" id="5.3.3.22" evidence="15"/>
<proteinExistence type="inferred from homology"/>
<keyword evidence="6" id="KW-0378">Hydrolase</keyword>
<dbReference type="GO" id="GO:1901827">
    <property type="term" value="P:zeaxanthin biosynthetic process"/>
    <property type="evidence" value="ECO:0007669"/>
    <property type="project" value="Ensembl"/>
</dbReference>
<evidence type="ECO:0000256" key="18">
    <source>
        <dbReference type="ARBA" id="ARBA00041301"/>
    </source>
</evidence>
<evidence type="ECO:0000256" key="6">
    <source>
        <dbReference type="ARBA" id="ARBA00022801"/>
    </source>
</evidence>
<comment type="subcellular location">
    <subcellularLocation>
        <location evidence="1">Cell membrane</location>
        <topology evidence="1">Lipid-anchor</topology>
    </subcellularLocation>
</comment>
<evidence type="ECO:0000256" key="9">
    <source>
        <dbReference type="ARBA" id="ARBA00023139"/>
    </source>
</evidence>
<dbReference type="EC" id="3.1.1.64" evidence="16"/>
<evidence type="ECO:0000256" key="13">
    <source>
        <dbReference type="ARBA" id="ARBA00035787"/>
    </source>
</evidence>
<evidence type="ECO:0000313" key="23">
    <source>
        <dbReference type="Ensembl" id="ENSSPUP00000003264.1"/>
    </source>
</evidence>
<keyword evidence="11" id="KW-0449">Lipoprotein</keyword>
<dbReference type="PANTHER" id="PTHR10543">
    <property type="entry name" value="BETA-CAROTENE DIOXYGENASE"/>
    <property type="match status" value="1"/>
</dbReference>
<evidence type="ECO:0000256" key="14">
    <source>
        <dbReference type="ARBA" id="ARBA00036037"/>
    </source>
</evidence>
<evidence type="ECO:0000256" key="20">
    <source>
        <dbReference type="ARBA" id="ARBA00048722"/>
    </source>
</evidence>
<keyword evidence="3" id="KW-1003">Cell membrane</keyword>
<dbReference type="AlphaFoldDB" id="A0A8D0G9C4"/>
<dbReference type="GO" id="GO:0042574">
    <property type="term" value="P:retinal metabolic process"/>
    <property type="evidence" value="ECO:0007669"/>
    <property type="project" value="TreeGrafter"/>
</dbReference>
<keyword evidence="10" id="KW-0413">Isomerase</keyword>
<dbReference type="Ensembl" id="ENSSPUT00000003462.1">
    <property type="protein sequence ID" value="ENSSPUP00000003264.1"/>
    <property type="gene ID" value="ENSSPUG00000002488.1"/>
</dbReference>
<keyword evidence="5 21" id="KW-0479">Metal-binding</keyword>
<evidence type="ECO:0000256" key="16">
    <source>
        <dbReference type="ARBA" id="ARBA00039141"/>
    </source>
</evidence>
<accession>A0A8D0G9C4</accession>
<reference evidence="23" key="2">
    <citation type="submission" date="2025-09" db="UniProtKB">
        <authorList>
            <consortium name="Ensembl"/>
        </authorList>
    </citation>
    <scope>IDENTIFICATION</scope>
</reference>
<comment type="cofactor">
    <cofactor evidence="21">
        <name>Fe(2+)</name>
        <dbReference type="ChEBI" id="CHEBI:29033"/>
    </cofactor>
    <text evidence="21">Binds 1 Fe(2+) ion per subunit.</text>
</comment>
<evidence type="ECO:0000256" key="15">
    <source>
        <dbReference type="ARBA" id="ARBA00038936"/>
    </source>
</evidence>
<evidence type="ECO:0000256" key="11">
    <source>
        <dbReference type="ARBA" id="ARBA00023288"/>
    </source>
</evidence>
<dbReference type="GO" id="GO:0052885">
    <property type="term" value="F:all-trans-retinyl-ester hydrolase, 11-cis retinol forming activity"/>
    <property type="evidence" value="ECO:0007669"/>
    <property type="project" value="TreeGrafter"/>
</dbReference>
<organism evidence="23 24">
    <name type="scientific">Sphenodon punctatus</name>
    <name type="common">Tuatara</name>
    <name type="synonym">Hatteria punctata</name>
    <dbReference type="NCBI Taxonomy" id="8508"/>
    <lineage>
        <taxon>Eukaryota</taxon>
        <taxon>Metazoa</taxon>
        <taxon>Chordata</taxon>
        <taxon>Craniata</taxon>
        <taxon>Vertebrata</taxon>
        <taxon>Euteleostomi</taxon>
        <taxon>Lepidosauria</taxon>
        <taxon>Sphenodontia</taxon>
        <taxon>Sphenodontidae</taxon>
        <taxon>Sphenodon</taxon>
    </lineage>
</organism>
<evidence type="ECO:0000256" key="1">
    <source>
        <dbReference type="ARBA" id="ARBA00004193"/>
    </source>
</evidence>
<dbReference type="GO" id="GO:0005886">
    <property type="term" value="C:plasma membrane"/>
    <property type="evidence" value="ECO:0007669"/>
    <property type="project" value="UniProtKB-SubCell"/>
</dbReference>
<name>A0A8D0G9C4_SPHPU</name>
<keyword evidence="24" id="KW-1185">Reference proteome</keyword>
<comment type="catalytic activity">
    <reaction evidence="14">
        <text>an all-trans-retinyl ester + H2O = 11-cis-retinol + a fatty acid + H(+)</text>
        <dbReference type="Rhea" id="RHEA:31771"/>
        <dbReference type="ChEBI" id="CHEBI:15377"/>
        <dbReference type="ChEBI" id="CHEBI:15378"/>
        <dbReference type="ChEBI" id="CHEBI:16302"/>
        <dbReference type="ChEBI" id="CHEBI:28868"/>
        <dbReference type="ChEBI" id="CHEBI:63410"/>
        <dbReference type="EC" id="3.1.1.64"/>
    </reaction>
</comment>
<sequence length="531" mass="60627">MCSAHICLYSHFPVEHPAGGYKKLFETVEELSSPITAHVTGRIPVWLTGSLLRCGPGLFEVGTEQFYHLFDGQALLHKFDFKEGHVTYYRRFIRTDAYVRAMMEKRIVITEFGTYAYPDPCKNIFSRFFSYFKGVEVTDNALVNVYPVGEDFYASTETNFITRINPENLETIKQVDLCKFASINGLTAHPHIENDGTVYNIGNCFGKNCSIAYNIVRIPPLQADKKDPITKCEVVVQFPCSDRFKPSYVHSFGLTPNYIVFVETPVKINLLKFLSSWSLWGANYMDCFESNESMGVWMHVADKRKGKYLNIKYRTSPFNLFHHINTYEENGFLIVDLCTWKGYVEVLNVRLVYVKKALYKAPKFFLILQVLLGSSSTIVNLITLPHTTATATLRSDESIWLEPEVIFSGPRLAFEFPQINYTKYSGKPYTYAYGLGLNHFVPDRLCKLNIKTRETWVWQEPDSYPSEPIFVSHPDALEEDDGVVLSIIINPGSGQKPAYLLILSAKDMSEVARAEVEINIPVTFHGMFKRS</sequence>
<keyword evidence="9" id="KW-0564">Palmitate</keyword>
<dbReference type="GO" id="GO:0005789">
    <property type="term" value="C:endoplasmic reticulum membrane"/>
    <property type="evidence" value="ECO:0007669"/>
    <property type="project" value="Ensembl"/>
</dbReference>
<comment type="catalytic activity">
    <reaction evidence="13">
        <text>lutein = (3R,3'S)-zeaxanthin</text>
        <dbReference type="Rhea" id="RHEA:12729"/>
        <dbReference type="ChEBI" id="CHEBI:28838"/>
        <dbReference type="ChEBI" id="CHEBI:138919"/>
        <dbReference type="EC" id="5.3.3.22"/>
    </reaction>
</comment>
<evidence type="ECO:0000256" key="8">
    <source>
        <dbReference type="ARBA" id="ARBA00023136"/>
    </source>
</evidence>
<reference evidence="23" key="1">
    <citation type="submission" date="2025-08" db="UniProtKB">
        <authorList>
            <consortium name="Ensembl"/>
        </authorList>
    </citation>
    <scope>IDENTIFICATION</scope>
</reference>
<dbReference type="GeneTree" id="ENSGT00950000182913"/>
<dbReference type="Pfam" id="PF03055">
    <property type="entry name" value="RPE65"/>
    <property type="match status" value="1"/>
</dbReference>
<feature type="binding site" evidence="21">
    <location>
        <position position="322"/>
    </location>
    <ligand>
        <name>Fe cation</name>
        <dbReference type="ChEBI" id="CHEBI:24875"/>
        <note>catalytic</note>
    </ligand>
</feature>